<accession>A0A557SSV9</accession>
<dbReference type="EMBL" id="VOAH01000013">
    <property type="protein sequence ID" value="TVP39682.1"/>
    <property type="molecule type" value="Genomic_DNA"/>
</dbReference>
<evidence type="ECO:0000313" key="1">
    <source>
        <dbReference type="EMBL" id="TVP39682.1"/>
    </source>
</evidence>
<evidence type="ECO:0000313" key="2">
    <source>
        <dbReference type="Proteomes" id="UP000315289"/>
    </source>
</evidence>
<reference evidence="1 2" key="1">
    <citation type="journal article" date="2019" name="Front. Microbiol.">
        <title>Ammonia Oxidation by the Arctic Terrestrial Thaumarchaeote Candidatus Nitrosocosmicus arcticus Is Stimulated by Increasing Temperatures.</title>
        <authorList>
            <person name="Alves R.J.E."/>
            <person name="Kerou M."/>
            <person name="Zappe A."/>
            <person name="Bittner R."/>
            <person name="Abby S.S."/>
            <person name="Schmidt H.A."/>
            <person name="Pfeifer K."/>
            <person name="Schleper C."/>
        </authorList>
    </citation>
    <scope>NUCLEOTIDE SEQUENCE [LARGE SCALE GENOMIC DNA]</scope>
    <source>
        <strain evidence="1 2">Kfb</strain>
    </source>
</reference>
<dbReference type="AlphaFoldDB" id="A0A557SSV9"/>
<sequence>MSITNPIKKEDILLIVVDEVRPSNFRIFFRLQMIPLKMKGSIL</sequence>
<keyword evidence="2" id="KW-1185">Reference proteome</keyword>
<name>A0A557SSV9_9ARCH</name>
<comment type="caution">
    <text evidence="1">The sequence shown here is derived from an EMBL/GenBank/DDBJ whole genome shotgun (WGS) entry which is preliminary data.</text>
</comment>
<protein>
    <submittedName>
        <fullName evidence="1">Uncharacterized protein</fullName>
    </submittedName>
</protein>
<organism evidence="1 2">
    <name type="scientific">Candidatus Nitrosocosmicus arcticus</name>
    <dbReference type="NCBI Taxonomy" id="2035267"/>
    <lineage>
        <taxon>Archaea</taxon>
        <taxon>Nitrososphaerota</taxon>
        <taxon>Nitrososphaeria</taxon>
        <taxon>Nitrososphaerales</taxon>
        <taxon>Nitrososphaeraceae</taxon>
        <taxon>Candidatus Nitrosocosmicus</taxon>
    </lineage>
</organism>
<gene>
    <name evidence="1" type="ORF">NARC_130021</name>
</gene>
<dbReference type="Proteomes" id="UP000315289">
    <property type="component" value="Unassembled WGS sequence"/>
</dbReference>
<proteinExistence type="predicted"/>